<keyword evidence="3" id="KW-1185">Reference proteome</keyword>
<organism evidence="4">
    <name type="scientific">Rodentolepis nana</name>
    <name type="common">Dwarf tapeworm</name>
    <name type="synonym">Hymenolepis nana</name>
    <dbReference type="NCBI Taxonomy" id="102285"/>
    <lineage>
        <taxon>Eukaryota</taxon>
        <taxon>Metazoa</taxon>
        <taxon>Spiralia</taxon>
        <taxon>Lophotrochozoa</taxon>
        <taxon>Platyhelminthes</taxon>
        <taxon>Cestoda</taxon>
        <taxon>Eucestoda</taxon>
        <taxon>Cyclophyllidea</taxon>
        <taxon>Hymenolepididae</taxon>
        <taxon>Rodentolepis</taxon>
    </lineage>
</organism>
<feature type="region of interest" description="Disordered" evidence="1">
    <location>
        <begin position="112"/>
        <end position="174"/>
    </location>
</feature>
<evidence type="ECO:0000313" key="2">
    <source>
        <dbReference type="EMBL" id="VDO02009.1"/>
    </source>
</evidence>
<dbReference type="AlphaFoldDB" id="A0A0R3TGG2"/>
<dbReference type="EMBL" id="UZAE01006151">
    <property type="protein sequence ID" value="VDO02009.1"/>
    <property type="molecule type" value="Genomic_DNA"/>
</dbReference>
<reference evidence="2 3" key="2">
    <citation type="submission" date="2018-11" db="EMBL/GenBank/DDBJ databases">
        <authorList>
            <consortium name="Pathogen Informatics"/>
        </authorList>
    </citation>
    <scope>NUCLEOTIDE SEQUENCE [LARGE SCALE GENOMIC DNA]</scope>
</reference>
<evidence type="ECO:0000256" key="1">
    <source>
        <dbReference type="SAM" id="MobiDB-lite"/>
    </source>
</evidence>
<reference evidence="4" key="1">
    <citation type="submission" date="2017-02" db="UniProtKB">
        <authorList>
            <consortium name="WormBaseParasite"/>
        </authorList>
    </citation>
    <scope>IDENTIFICATION</scope>
</reference>
<gene>
    <name evidence="2" type="ORF">HNAJ_LOCUS6149</name>
</gene>
<sequence length="174" mass="18816">MNETGSKQDLMWNEQIDISTPDTATAVTTTTTPLLPEEDSEGPQKSIFSNPVSSGDLLSPSAPASMFLPDFARFPFPLPSLADFYNLPTNPMAGLLLAQVGAAALNSLNQSTPISSPSVGGLEHRSSRNMFSIASHIREEVNEGENRKGKDEERETRKVERSGSNNGSRKSESF</sequence>
<accession>A0A0R3TGG2</accession>
<proteinExistence type="predicted"/>
<feature type="compositionally biased region" description="Low complexity" evidence="1">
    <location>
        <begin position="20"/>
        <end position="35"/>
    </location>
</feature>
<evidence type="ECO:0000313" key="4">
    <source>
        <dbReference type="WBParaSite" id="HNAJ_0000615301-mRNA-1"/>
    </source>
</evidence>
<name>A0A0R3TGG2_RODNA</name>
<evidence type="ECO:0000313" key="3">
    <source>
        <dbReference type="Proteomes" id="UP000278807"/>
    </source>
</evidence>
<dbReference type="Proteomes" id="UP000278807">
    <property type="component" value="Unassembled WGS sequence"/>
</dbReference>
<feature type="region of interest" description="Disordered" evidence="1">
    <location>
        <begin position="1"/>
        <end position="53"/>
    </location>
</feature>
<feature type="compositionally biased region" description="Basic and acidic residues" evidence="1">
    <location>
        <begin position="136"/>
        <end position="161"/>
    </location>
</feature>
<dbReference type="WBParaSite" id="HNAJ_0000615301-mRNA-1">
    <property type="protein sequence ID" value="HNAJ_0000615301-mRNA-1"/>
    <property type="gene ID" value="HNAJ_0000615301"/>
</dbReference>
<protein>
    <submittedName>
        <fullName evidence="2 4">Uncharacterized protein</fullName>
    </submittedName>
</protein>